<proteinExistence type="predicted"/>
<keyword evidence="1" id="KW-1133">Transmembrane helix</keyword>
<accession>A0ABR1FHN4</accession>
<reference evidence="2 3" key="1">
    <citation type="submission" date="2024-03" db="EMBL/GenBank/DDBJ databases">
        <title>Aureococcus anophagefferens CCMP1851 and Kratosvirus quantuckense: Draft genome of a second virus-susceptible host strain in the model system.</title>
        <authorList>
            <person name="Chase E."/>
            <person name="Truchon A.R."/>
            <person name="Schepens W."/>
            <person name="Wilhelm S.W."/>
        </authorList>
    </citation>
    <scope>NUCLEOTIDE SEQUENCE [LARGE SCALE GENOMIC DNA]</scope>
    <source>
        <strain evidence="2 3">CCMP1851</strain>
    </source>
</reference>
<feature type="transmembrane region" description="Helical" evidence="1">
    <location>
        <begin position="379"/>
        <end position="400"/>
    </location>
</feature>
<protein>
    <recommendedName>
        <fullName evidence="4">Ion transport domain-containing protein</fullName>
    </recommendedName>
</protein>
<organism evidence="2 3">
    <name type="scientific">Aureococcus anophagefferens</name>
    <name type="common">Harmful bloom alga</name>
    <dbReference type="NCBI Taxonomy" id="44056"/>
    <lineage>
        <taxon>Eukaryota</taxon>
        <taxon>Sar</taxon>
        <taxon>Stramenopiles</taxon>
        <taxon>Ochrophyta</taxon>
        <taxon>Pelagophyceae</taxon>
        <taxon>Pelagomonadales</taxon>
        <taxon>Pelagomonadaceae</taxon>
        <taxon>Aureococcus</taxon>
    </lineage>
</organism>
<dbReference type="Proteomes" id="UP001363151">
    <property type="component" value="Unassembled WGS sequence"/>
</dbReference>
<feature type="transmembrane region" description="Helical" evidence="1">
    <location>
        <begin position="99"/>
        <end position="121"/>
    </location>
</feature>
<comment type="caution">
    <text evidence="2">The sequence shown here is derived from an EMBL/GenBank/DDBJ whole genome shotgun (WGS) entry which is preliminary data.</text>
</comment>
<evidence type="ECO:0000256" key="1">
    <source>
        <dbReference type="SAM" id="Phobius"/>
    </source>
</evidence>
<keyword evidence="3" id="KW-1185">Reference proteome</keyword>
<feature type="transmembrane region" description="Helical" evidence="1">
    <location>
        <begin position="230"/>
        <end position="249"/>
    </location>
</feature>
<evidence type="ECO:0000313" key="2">
    <source>
        <dbReference type="EMBL" id="KAK7230905.1"/>
    </source>
</evidence>
<gene>
    <name evidence="2" type="ORF">SO694_00074169</name>
</gene>
<evidence type="ECO:0000313" key="3">
    <source>
        <dbReference type="Proteomes" id="UP001363151"/>
    </source>
</evidence>
<sequence>MGDDSVVTGDVVLAAREPSEEQKLRERVARLERLIVGGLEELEEIDKDMQDGAVATVEESAFVDTMFDELEDEMSSYTTACVACLCTPGELGWRTWVTLLGRTLCAVILVMTLNMLCAAVQDQKNVLSDWEDDMVFGWGATFTRHTTYYGHVYEYMIGDIPVPTFITMLMGSFVIALDMRGGFREQLLNHLSLHYSREQLRCCAPRGGALAADEAVSFYRWMLAQVLDKCVRIFNISYISAAIFLVGTSDGTVDLILNCTALSFMLGVDNLMNEGFAMFTPKGYGKKEEIVFIEHIDEETQLKKMLARVRKDEDGLKRFEFGIWINFLATCLTIVVGGCLMQNYTAYGDTFEFNESGPGDGIGIAADANVLSKTVRGCLIGLMVVFTFTDSVLVGSVLTYGEPFWSRVRTALVTFSFEFVIFYLLYIVLHHILILETIMEWNSDRGELKDCYDEHGDDCKFRARGYNGEAPN</sequence>
<feature type="transmembrane region" description="Helical" evidence="1">
    <location>
        <begin position="160"/>
        <end position="177"/>
    </location>
</feature>
<keyword evidence="1" id="KW-0472">Membrane</keyword>
<evidence type="ECO:0008006" key="4">
    <source>
        <dbReference type="Google" id="ProtNLM"/>
    </source>
</evidence>
<dbReference type="EMBL" id="JBBJCI010000422">
    <property type="protein sequence ID" value="KAK7230905.1"/>
    <property type="molecule type" value="Genomic_DNA"/>
</dbReference>
<feature type="transmembrane region" description="Helical" evidence="1">
    <location>
        <begin position="321"/>
        <end position="344"/>
    </location>
</feature>
<name>A0ABR1FHN4_AURAN</name>
<keyword evidence="1" id="KW-0812">Transmembrane</keyword>
<feature type="transmembrane region" description="Helical" evidence="1">
    <location>
        <begin position="412"/>
        <end position="434"/>
    </location>
</feature>